<sequence length="105" mass="12460">MTQPNKIQRINSKIIYLPEVSSSNGTGVRFLNNKFDNILKNYGYSLEDNDFNRMKALNKALKFNSKNKILKYINTYKKKLKTNNNISHKNKDKLNNDYKWIQKNK</sequence>
<proteinExistence type="predicted"/>
<dbReference type="AlphaFoldDB" id="A0A6C0H785"/>
<evidence type="ECO:0000313" key="1">
    <source>
        <dbReference type="EMBL" id="QHT76408.1"/>
    </source>
</evidence>
<organism evidence="1">
    <name type="scientific">viral metagenome</name>
    <dbReference type="NCBI Taxonomy" id="1070528"/>
    <lineage>
        <taxon>unclassified sequences</taxon>
        <taxon>metagenomes</taxon>
        <taxon>organismal metagenomes</taxon>
    </lineage>
</organism>
<dbReference type="EMBL" id="MN739896">
    <property type="protein sequence ID" value="QHT76408.1"/>
    <property type="molecule type" value="Genomic_DNA"/>
</dbReference>
<name>A0A6C0H785_9ZZZZ</name>
<reference evidence="1" key="1">
    <citation type="journal article" date="2020" name="Nature">
        <title>Giant virus diversity and host interactions through global metagenomics.</title>
        <authorList>
            <person name="Schulz F."/>
            <person name="Roux S."/>
            <person name="Paez-Espino D."/>
            <person name="Jungbluth S."/>
            <person name="Walsh D.A."/>
            <person name="Denef V.J."/>
            <person name="McMahon K.D."/>
            <person name="Konstantinidis K.T."/>
            <person name="Eloe-Fadrosh E.A."/>
            <person name="Kyrpides N.C."/>
            <person name="Woyke T."/>
        </authorList>
    </citation>
    <scope>NUCLEOTIDE SEQUENCE</scope>
    <source>
        <strain evidence="1">GVMAG-M-3300023179-82</strain>
    </source>
</reference>
<protein>
    <submittedName>
        <fullName evidence="1">Uncharacterized protein</fullName>
    </submittedName>
</protein>
<accession>A0A6C0H785</accession>